<keyword evidence="2" id="KW-0812">Transmembrane</keyword>
<feature type="region of interest" description="Disordered" evidence="1">
    <location>
        <begin position="124"/>
        <end position="148"/>
    </location>
</feature>
<organism evidence="3 4">
    <name type="scientific">Dendrothele bispora (strain CBS 962.96)</name>
    <dbReference type="NCBI Taxonomy" id="1314807"/>
    <lineage>
        <taxon>Eukaryota</taxon>
        <taxon>Fungi</taxon>
        <taxon>Dikarya</taxon>
        <taxon>Basidiomycota</taxon>
        <taxon>Agaricomycotina</taxon>
        <taxon>Agaricomycetes</taxon>
        <taxon>Agaricomycetidae</taxon>
        <taxon>Agaricales</taxon>
        <taxon>Agaricales incertae sedis</taxon>
        <taxon>Dendrothele</taxon>
    </lineage>
</organism>
<feature type="transmembrane region" description="Helical" evidence="2">
    <location>
        <begin position="198"/>
        <end position="221"/>
    </location>
</feature>
<feature type="transmembrane region" description="Helical" evidence="2">
    <location>
        <begin position="55"/>
        <end position="74"/>
    </location>
</feature>
<feature type="compositionally biased region" description="Low complexity" evidence="1">
    <location>
        <begin position="1"/>
        <end position="35"/>
    </location>
</feature>
<feature type="region of interest" description="Disordered" evidence="1">
    <location>
        <begin position="1"/>
        <end position="42"/>
    </location>
</feature>
<dbReference type="EMBL" id="ML179075">
    <property type="protein sequence ID" value="THV02584.1"/>
    <property type="molecule type" value="Genomic_DNA"/>
</dbReference>
<gene>
    <name evidence="3" type="ORF">K435DRAFT_337702</name>
</gene>
<feature type="region of interest" description="Disordered" evidence="1">
    <location>
        <begin position="232"/>
        <end position="293"/>
    </location>
</feature>
<feature type="compositionally biased region" description="Low complexity" evidence="1">
    <location>
        <begin position="260"/>
        <end position="274"/>
    </location>
</feature>
<accession>A0A4S8MK49</accession>
<reference evidence="3 4" key="1">
    <citation type="journal article" date="2019" name="Nat. Ecol. Evol.">
        <title>Megaphylogeny resolves global patterns of mushroom evolution.</title>
        <authorList>
            <person name="Varga T."/>
            <person name="Krizsan K."/>
            <person name="Foldi C."/>
            <person name="Dima B."/>
            <person name="Sanchez-Garcia M."/>
            <person name="Sanchez-Ramirez S."/>
            <person name="Szollosi G.J."/>
            <person name="Szarkandi J.G."/>
            <person name="Papp V."/>
            <person name="Albert L."/>
            <person name="Andreopoulos W."/>
            <person name="Angelini C."/>
            <person name="Antonin V."/>
            <person name="Barry K.W."/>
            <person name="Bougher N.L."/>
            <person name="Buchanan P."/>
            <person name="Buyck B."/>
            <person name="Bense V."/>
            <person name="Catcheside P."/>
            <person name="Chovatia M."/>
            <person name="Cooper J."/>
            <person name="Damon W."/>
            <person name="Desjardin D."/>
            <person name="Finy P."/>
            <person name="Geml J."/>
            <person name="Haridas S."/>
            <person name="Hughes K."/>
            <person name="Justo A."/>
            <person name="Karasinski D."/>
            <person name="Kautmanova I."/>
            <person name="Kiss B."/>
            <person name="Kocsube S."/>
            <person name="Kotiranta H."/>
            <person name="LaButti K.M."/>
            <person name="Lechner B.E."/>
            <person name="Liimatainen K."/>
            <person name="Lipzen A."/>
            <person name="Lukacs Z."/>
            <person name="Mihaltcheva S."/>
            <person name="Morgado L.N."/>
            <person name="Niskanen T."/>
            <person name="Noordeloos M.E."/>
            <person name="Ohm R.A."/>
            <person name="Ortiz-Santana B."/>
            <person name="Ovrebo C."/>
            <person name="Racz N."/>
            <person name="Riley R."/>
            <person name="Savchenko A."/>
            <person name="Shiryaev A."/>
            <person name="Soop K."/>
            <person name="Spirin V."/>
            <person name="Szebenyi C."/>
            <person name="Tomsovsky M."/>
            <person name="Tulloss R.E."/>
            <person name="Uehling J."/>
            <person name="Grigoriev I.V."/>
            <person name="Vagvolgyi C."/>
            <person name="Papp T."/>
            <person name="Martin F.M."/>
            <person name="Miettinen O."/>
            <person name="Hibbett D.S."/>
            <person name="Nagy L.G."/>
        </authorList>
    </citation>
    <scope>NUCLEOTIDE SEQUENCE [LARGE SCALE GENOMIC DNA]</scope>
    <source>
        <strain evidence="3 4">CBS 962.96</strain>
    </source>
</reference>
<keyword evidence="2" id="KW-1133">Transmembrane helix</keyword>
<feature type="compositionally biased region" description="Polar residues" evidence="1">
    <location>
        <begin position="284"/>
        <end position="293"/>
    </location>
</feature>
<evidence type="ECO:0000256" key="1">
    <source>
        <dbReference type="SAM" id="MobiDB-lite"/>
    </source>
</evidence>
<dbReference type="Proteomes" id="UP000297245">
    <property type="component" value="Unassembled WGS sequence"/>
</dbReference>
<evidence type="ECO:0000313" key="4">
    <source>
        <dbReference type="Proteomes" id="UP000297245"/>
    </source>
</evidence>
<feature type="transmembrane region" description="Helical" evidence="2">
    <location>
        <begin position="157"/>
        <end position="178"/>
    </location>
</feature>
<name>A0A4S8MK49_DENBC</name>
<sequence>MSTESTQHSSSHPSRPHHQASSSSSSTSSSSTILPTTPPSGEHLTTRFSFSQPTFILSILSLFLSLAYLVLSFLDNLGHSSFYTGPPIALGTIGFYTVVWILTRLYKRERRRRREAELELSRAKMDKEKKREKESENEIETDLKKEKETPSYPLPPAYKLLSILLSFCLFLSWLAPLSTTIYRVVSSSSTPGNERVRMIVQIVLAGVNLFFMGVVVSFLALGRRQFVRREGEQRHYHHHQQQHLKQLHHGLHHHQRSRSSVRQQQSGQGTASQSRKSGNKKPTRSNSEETIVV</sequence>
<evidence type="ECO:0000313" key="3">
    <source>
        <dbReference type="EMBL" id="THV02584.1"/>
    </source>
</evidence>
<feature type="transmembrane region" description="Helical" evidence="2">
    <location>
        <begin position="86"/>
        <end position="106"/>
    </location>
</feature>
<protein>
    <submittedName>
        <fullName evidence="3">Uncharacterized protein</fullName>
    </submittedName>
</protein>
<proteinExistence type="predicted"/>
<dbReference type="AlphaFoldDB" id="A0A4S8MK49"/>
<keyword evidence="4" id="KW-1185">Reference proteome</keyword>
<evidence type="ECO:0000256" key="2">
    <source>
        <dbReference type="SAM" id="Phobius"/>
    </source>
</evidence>
<feature type="compositionally biased region" description="Basic residues" evidence="1">
    <location>
        <begin position="235"/>
        <end position="259"/>
    </location>
</feature>
<keyword evidence="2" id="KW-0472">Membrane</keyword>